<sequence length="59" mass="6854">MPSYRHYRLDGAGNISEAEWIEAADDDDVVRQVRERKLPVGSEIWDRNRRVAKIEAQGK</sequence>
<evidence type="ECO:0000313" key="1">
    <source>
        <dbReference type="EMBL" id="MCL6678289.1"/>
    </source>
</evidence>
<evidence type="ECO:0000313" key="2">
    <source>
        <dbReference type="Proteomes" id="UP001165343"/>
    </source>
</evidence>
<organism evidence="1 2">
    <name type="scientific">Sphingomonas anseongensis</name>
    <dbReference type="NCBI Taxonomy" id="2908207"/>
    <lineage>
        <taxon>Bacteria</taxon>
        <taxon>Pseudomonadati</taxon>
        <taxon>Pseudomonadota</taxon>
        <taxon>Alphaproteobacteria</taxon>
        <taxon>Sphingomonadales</taxon>
        <taxon>Sphingomonadaceae</taxon>
        <taxon>Sphingomonas</taxon>
    </lineage>
</organism>
<protein>
    <submittedName>
        <fullName evidence="1">Uncharacterized protein</fullName>
    </submittedName>
</protein>
<reference evidence="1" key="1">
    <citation type="submission" date="2022-05" db="EMBL/GenBank/DDBJ databases">
        <authorList>
            <person name="Jo J.-H."/>
            <person name="Im W.-T."/>
        </authorList>
    </citation>
    <scope>NUCLEOTIDE SEQUENCE</scope>
    <source>
        <strain evidence="1">RG327</strain>
    </source>
</reference>
<name>A0ABT0RDF2_9SPHN</name>
<gene>
    <name evidence="1" type="ORF">LZ519_03015</name>
</gene>
<dbReference type="Proteomes" id="UP001165343">
    <property type="component" value="Unassembled WGS sequence"/>
</dbReference>
<dbReference type="EMBL" id="JAMGBC010000001">
    <property type="protein sequence ID" value="MCL6678289.1"/>
    <property type="molecule type" value="Genomic_DNA"/>
</dbReference>
<keyword evidence="2" id="KW-1185">Reference proteome</keyword>
<comment type="caution">
    <text evidence="1">The sequence shown here is derived from an EMBL/GenBank/DDBJ whole genome shotgun (WGS) entry which is preliminary data.</text>
</comment>
<proteinExistence type="predicted"/>
<dbReference type="RefSeq" id="WP_249867250.1">
    <property type="nucleotide sequence ID" value="NZ_JAMGBC010000001.1"/>
</dbReference>
<accession>A0ABT0RDF2</accession>